<feature type="region of interest" description="Disordered" evidence="1">
    <location>
        <begin position="1"/>
        <end position="49"/>
    </location>
</feature>
<evidence type="ECO:0000313" key="2">
    <source>
        <dbReference type="EMBL" id="TBU21759.1"/>
    </source>
</evidence>
<evidence type="ECO:0000256" key="1">
    <source>
        <dbReference type="SAM" id="MobiDB-lite"/>
    </source>
</evidence>
<name>A0A4Q9M4K8_9APHY</name>
<feature type="compositionally biased region" description="Acidic residues" evidence="1">
    <location>
        <begin position="31"/>
        <end position="49"/>
    </location>
</feature>
<reference evidence="2" key="1">
    <citation type="submission" date="2019-01" db="EMBL/GenBank/DDBJ databases">
        <title>Draft genome sequences of three monokaryotic isolates of the white-rot basidiomycete fungus Dichomitus squalens.</title>
        <authorList>
            <consortium name="DOE Joint Genome Institute"/>
            <person name="Lopez S.C."/>
            <person name="Andreopoulos B."/>
            <person name="Pangilinan J."/>
            <person name="Lipzen A."/>
            <person name="Riley R."/>
            <person name="Ahrendt S."/>
            <person name="Ng V."/>
            <person name="Barry K."/>
            <person name="Daum C."/>
            <person name="Grigoriev I.V."/>
            <person name="Hilden K.S."/>
            <person name="Makela M.R."/>
            <person name="de Vries R.P."/>
        </authorList>
    </citation>
    <scope>NUCLEOTIDE SEQUENCE [LARGE SCALE GENOMIC DNA]</scope>
    <source>
        <strain evidence="2">OM18370.1</strain>
    </source>
</reference>
<proteinExistence type="predicted"/>
<gene>
    <name evidence="2" type="ORF">BD311DRAFT_812022</name>
</gene>
<dbReference type="Proteomes" id="UP000292957">
    <property type="component" value="Unassembled WGS sequence"/>
</dbReference>
<dbReference type="EMBL" id="ML143578">
    <property type="protein sequence ID" value="TBU21759.1"/>
    <property type="molecule type" value="Genomic_DNA"/>
</dbReference>
<feature type="compositionally biased region" description="Polar residues" evidence="1">
    <location>
        <begin position="18"/>
        <end position="27"/>
    </location>
</feature>
<feature type="compositionally biased region" description="Basic and acidic residues" evidence="1">
    <location>
        <begin position="1"/>
        <end position="17"/>
    </location>
</feature>
<accession>A0A4Q9M4K8</accession>
<organism evidence="2">
    <name type="scientific">Dichomitus squalens</name>
    <dbReference type="NCBI Taxonomy" id="114155"/>
    <lineage>
        <taxon>Eukaryota</taxon>
        <taxon>Fungi</taxon>
        <taxon>Dikarya</taxon>
        <taxon>Basidiomycota</taxon>
        <taxon>Agaricomycotina</taxon>
        <taxon>Agaricomycetes</taxon>
        <taxon>Polyporales</taxon>
        <taxon>Polyporaceae</taxon>
        <taxon>Dichomitus</taxon>
    </lineage>
</organism>
<protein>
    <submittedName>
        <fullName evidence="2">Uncharacterized protein</fullName>
    </submittedName>
</protein>
<sequence>MSKQAKKEAESGHEAHVSQRSKTSKSGTVILEEEEISGLQDDDVEVEPQ</sequence>
<dbReference type="AlphaFoldDB" id="A0A4Q9M4K8"/>